<dbReference type="SUPFAM" id="SSF46785">
    <property type="entry name" value="Winged helix' DNA-binding domain"/>
    <property type="match status" value="1"/>
</dbReference>
<dbReference type="Pfam" id="PF10390">
    <property type="entry name" value="ELL"/>
    <property type="match status" value="1"/>
</dbReference>
<dbReference type="GO" id="GO:0008023">
    <property type="term" value="C:transcription elongation factor complex"/>
    <property type="evidence" value="ECO:0007669"/>
    <property type="project" value="InterPro"/>
</dbReference>
<feature type="region of interest" description="Disordered" evidence="7">
    <location>
        <begin position="425"/>
        <end position="550"/>
    </location>
</feature>
<evidence type="ECO:0000256" key="3">
    <source>
        <dbReference type="ARBA" id="ARBA00023015"/>
    </source>
</evidence>
<comment type="similarity">
    <text evidence="2 6">Belongs to the ELL/occludin family.</text>
</comment>
<feature type="compositionally biased region" description="Polar residues" evidence="7">
    <location>
        <begin position="606"/>
        <end position="615"/>
    </location>
</feature>
<feature type="compositionally biased region" description="Low complexity" evidence="7">
    <location>
        <begin position="430"/>
        <end position="441"/>
    </location>
</feature>
<evidence type="ECO:0000256" key="4">
    <source>
        <dbReference type="ARBA" id="ARBA00023163"/>
    </source>
</evidence>
<dbReference type="InterPro" id="IPR042065">
    <property type="entry name" value="E3_ELL-like"/>
</dbReference>
<feature type="region of interest" description="Disordered" evidence="7">
    <location>
        <begin position="588"/>
        <end position="615"/>
    </location>
</feature>
<gene>
    <name evidence="9" type="ORF">P879_02227</name>
</gene>
<keyword evidence="10" id="KW-1185">Reference proteome</keyword>
<evidence type="ECO:0000256" key="6">
    <source>
        <dbReference type="PROSITE-ProRule" id="PRU01324"/>
    </source>
</evidence>
<dbReference type="PANTHER" id="PTHR23288">
    <property type="entry name" value="OCCLUDIN AND RNA POLYMERASE II ELONGATION FACTOR ELL"/>
    <property type="match status" value="1"/>
</dbReference>
<accession>A0A8T0DX93</accession>
<dbReference type="Proteomes" id="UP000699462">
    <property type="component" value="Unassembled WGS sequence"/>
</dbReference>
<evidence type="ECO:0000256" key="2">
    <source>
        <dbReference type="ARBA" id="ARBA00009171"/>
    </source>
</evidence>
<keyword evidence="5" id="KW-0539">Nucleus</keyword>
<evidence type="ECO:0000256" key="7">
    <source>
        <dbReference type="SAM" id="MobiDB-lite"/>
    </source>
</evidence>
<feature type="compositionally biased region" description="Gly residues" evidence="7">
    <location>
        <begin position="590"/>
        <end position="601"/>
    </location>
</feature>
<feature type="region of interest" description="Disordered" evidence="7">
    <location>
        <begin position="151"/>
        <end position="235"/>
    </location>
</feature>
<name>A0A8T0DX93_9TREM</name>
<dbReference type="EMBL" id="JTDF01000338">
    <property type="protein sequence ID" value="KAF8571768.1"/>
    <property type="molecule type" value="Genomic_DNA"/>
</dbReference>
<feature type="compositionally biased region" description="Polar residues" evidence="7">
    <location>
        <begin position="531"/>
        <end position="542"/>
    </location>
</feature>
<proteinExistence type="inferred from homology"/>
<feature type="region of interest" description="Disordered" evidence="7">
    <location>
        <begin position="825"/>
        <end position="902"/>
    </location>
</feature>
<keyword evidence="3" id="KW-0805">Transcription regulation</keyword>
<feature type="region of interest" description="Disordered" evidence="7">
    <location>
        <begin position="323"/>
        <end position="380"/>
    </location>
</feature>
<feature type="compositionally biased region" description="Polar residues" evidence="7">
    <location>
        <begin position="825"/>
        <end position="839"/>
    </location>
</feature>
<dbReference type="AlphaFoldDB" id="A0A8T0DX93"/>
<evidence type="ECO:0000259" key="8">
    <source>
        <dbReference type="PROSITE" id="PS51980"/>
    </source>
</evidence>
<feature type="compositionally biased region" description="Polar residues" evidence="7">
    <location>
        <begin position="334"/>
        <end position="356"/>
    </location>
</feature>
<dbReference type="OrthoDB" id="6284217at2759"/>
<comment type="caution">
    <text evidence="9">The sequence shown here is derived from an EMBL/GenBank/DDBJ whole genome shotgun (WGS) entry which is preliminary data.</text>
</comment>
<evidence type="ECO:0000256" key="5">
    <source>
        <dbReference type="ARBA" id="ARBA00023242"/>
    </source>
</evidence>
<feature type="compositionally biased region" description="Polar residues" evidence="7">
    <location>
        <begin position="508"/>
        <end position="522"/>
    </location>
</feature>
<dbReference type="Gene3D" id="1.10.10.2670">
    <property type="entry name" value="E3 ubiquitin-protein ligase"/>
    <property type="match status" value="1"/>
</dbReference>
<dbReference type="GO" id="GO:0042795">
    <property type="term" value="P:snRNA transcription by RNA polymerase II"/>
    <property type="evidence" value="ECO:0007669"/>
    <property type="project" value="TreeGrafter"/>
</dbReference>
<dbReference type="InterPro" id="IPR036390">
    <property type="entry name" value="WH_DNA-bd_sf"/>
</dbReference>
<feature type="compositionally biased region" description="Polar residues" evidence="7">
    <location>
        <begin position="465"/>
        <end position="488"/>
    </location>
</feature>
<comment type="subcellular location">
    <subcellularLocation>
        <location evidence="1">Nucleus</location>
    </subcellularLocation>
</comment>
<dbReference type="PANTHER" id="PTHR23288:SF17">
    <property type="entry name" value="RNA POLYMERASE II ELONGATION FACTOR ELL"/>
    <property type="match status" value="1"/>
</dbReference>
<dbReference type="InterPro" id="IPR019464">
    <property type="entry name" value="ELL_N"/>
</dbReference>
<sequence>MHQRQATVEFAVPSYRKQHLFGTGMSLDFLKNCSLIQDDPAYKDCELIHFRLTDSALRGLERLASTLGEDTFKLSFSEKEKLQSFVLPFSSRPSKFTYSVSSLNSVADGCLDCLNVDGGRIRCLGKVVSRFTVDAKEDSFSMAKKKMVLLEDENRKQQTKELNASKRKSSKTNISQGDHKKSNKARPDVELSTTRQQTSLEPSTQVTNAPSTFQLHRQHSNSPAASAGCGPSPPLPNHAVSIRPLRERVIHLLALRPYGRAELLLRLSRDGLSTDQKDQLDHILTKVGRVARGSAFSLAPSVIPELDPHWPGYSASEKNRITSLKSSKRMHSSPYENSPSNTHRSHTTSPVNSAATVKTPRQAEDQFSRRPTRASAPVAPHSLSKKITALDLLAAGIDEDKVAGRVGVSRELLNQWRSNEAELRERFRRSNSNSHSDSRVSPVAAAASCNASHSETLTVHPGPVQTPSSFSFKGNPSSISPIADTSISPPKRARLDIASDRRSKADITDQSNSVSPQTTTLARHTAKSKSRVPSAQPVVSHNSDSDRQSHRFSLLDEADRSQAFSPSSLQDSLSHNLYTQPQPSRFCSVVGGGGGGGGTGSEGESASHTPCSNVSSAGSVEGVLTAAQPVANGRYGSGLCSNGFPADRDLSRVRAGSTVLSGPALCDMDSDNYSVSVPRRSDLSDAHEFSARKSQPAGVSDSFSHYDTAQSTKISSQLTEIERLYPKICSQDQAELYRAEFESTYPTYLRMFHSFPDIWKNVDRLRAQLLDAAKHEMLDSPASGELAAQLDELLERTRTQKYRDDLAQLTLITHKLRLLKHRLMETNQNQAGTNQSGPRYSSKDSTRSHAMLHSTKTSVKPTNGPIGHCRKVGGAVEHFSGRGPVEAHSSEPSSTRIGRVDPNAVDFDYHPKKLSSRAAIV</sequence>
<dbReference type="InterPro" id="IPR031176">
    <property type="entry name" value="ELL/occludin"/>
</dbReference>
<dbReference type="PROSITE" id="PS51980">
    <property type="entry name" value="OCEL"/>
    <property type="match status" value="1"/>
</dbReference>
<organism evidence="9 10">
    <name type="scientific">Paragonimus westermani</name>
    <dbReference type="NCBI Taxonomy" id="34504"/>
    <lineage>
        <taxon>Eukaryota</taxon>
        <taxon>Metazoa</taxon>
        <taxon>Spiralia</taxon>
        <taxon>Lophotrochozoa</taxon>
        <taxon>Platyhelminthes</taxon>
        <taxon>Trematoda</taxon>
        <taxon>Digenea</taxon>
        <taxon>Plagiorchiida</taxon>
        <taxon>Troglotremata</taxon>
        <taxon>Troglotrematidae</taxon>
        <taxon>Paragonimus</taxon>
    </lineage>
</organism>
<feature type="compositionally biased region" description="Basic and acidic residues" evidence="7">
    <location>
        <begin position="493"/>
        <end position="507"/>
    </location>
</feature>
<evidence type="ECO:0000313" key="10">
    <source>
        <dbReference type="Proteomes" id="UP000699462"/>
    </source>
</evidence>
<feature type="compositionally biased region" description="Basic and acidic residues" evidence="7">
    <location>
        <begin position="177"/>
        <end position="189"/>
    </location>
</feature>
<dbReference type="GO" id="GO:0000987">
    <property type="term" value="F:cis-regulatory region sequence-specific DNA binding"/>
    <property type="evidence" value="ECO:0007669"/>
    <property type="project" value="TreeGrafter"/>
</dbReference>
<evidence type="ECO:0000313" key="9">
    <source>
        <dbReference type="EMBL" id="KAF8571768.1"/>
    </source>
</evidence>
<dbReference type="GO" id="GO:0006368">
    <property type="term" value="P:transcription elongation by RNA polymerase II"/>
    <property type="evidence" value="ECO:0007669"/>
    <property type="project" value="InterPro"/>
</dbReference>
<protein>
    <recommendedName>
        <fullName evidence="8">OCEL domain-containing protein</fullName>
    </recommendedName>
</protein>
<dbReference type="GO" id="GO:0032968">
    <property type="term" value="P:positive regulation of transcription elongation by RNA polymerase II"/>
    <property type="evidence" value="ECO:0007669"/>
    <property type="project" value="TreeGrafter"/>
</dbReference>
<keyword evidence="4" id="KW-0804">Transcription</keyword>
<dbReference type="SUPFAM" id="SSF144292">
    <property type="entry name" value="occludin/ELL-like"/>
    <property type="match status" value="1"/>
</dbReference>
<dbReference type="InterPro" id="IPR010844">
    <property type="entry name" value="Occludin_ELL"/>
</dbReference>
<feature type="domain" description="OCEL" evidence="8">
    <location>
        <begin position="719"/>
        <end position="831"/>
    </location>
</feature>
<evidence type="ECO:0000256" key="1">
    <source>
        <dbReference type="ARBA" id="ARBA00004123"/>
    </source>
</evidence>
<reference evidence="9 10" key="1">
    <citation type="submission" date="2019-07" db="EMBL/GenBank/DDBJ databases">
        <title>Annotation for the trematode Paragonimus westermani.</title>
        <authorList>
            <person name="Choi Y.-J."/>
        </authorList>
    </citation>
    <scope>NUCLEOTIDE SEQUENCE [LARGE SCALE GENOMIC DNA]</scope>
    <source>
        <strain evidence="9">180907_Pwestermani</strain>
    </source>
</reference>
<feature type="compositionally biased region" description="Polar residues" evidence="7">
    <location>
        <begin position="191"/>
        <end position="215"/>
    </location>
</feature>